<dbReference type="Gene3D" id="2.90.10.10">
    <property type="entry name" value="Bulb-type lectin domain"/>
    <property type="match status" value="1"/>
</dbReference>
<dbReference type="PANTHER" id="PTHR32444:SF118">
    <property type="entry name" value="OS09G0551150 PROTEIN"/>
    <property type="match status" value="1"/>
</dbReference>
<dbReference type="Pfam" id="PF01453">
    <property type="entry name" value="B_lectin"/>
    <property type="match status" value="1"/>
</dbReference>
<keyword evidence="9" id="KW-1185">Reference proteome</keyword>
<dbReference type="FunFam" id="3.30.200.20:FF:000924">
    <property type="entry name" value="Uncharacterized protein"/>
    <property type="match status" value="1"/>
</dbReference>
<keyword evidence="4" id="KW-1133">Transmembrane helix</keyword>
<organism evidence="8 9">
    <name type="scientific">Escallonia herrerae</name>
    <dbReference type="NCBI Taxonomy" id="1293975"/>
    <lineage>
        <taxon>Eukaryota</taxon>
        <taxon>Viridiplantae</taxon>
        <taxon>Streptophyta</taxon>
        <taxon>Embryophyta</taxon>
        <taxon>Tracheophyta</taxon>
        <taxon>Spermatophyta</taxon>
        <taxon>Magnoliopsida</taxon>
        <taxon>eudicotyledons</taxon>
        <taxon>Gunneridae</taxon>
        <taxon>Pentapetalae</taxon>
        <taxon>asterids</taxon>
        <taxon>campanulids</taxon>
        <taxon>Escalloniales</taxon>
        <taxon>Escalloniaceae</taxon>
        <taxon>Escallonia</taxon>
    </lineage>
</organism>
<feature type="domain" description="Apple" evidence="7">
    <location>
        <begin position="762"/>
        <end position="845"/>
    </location>
</feature>
<dbReference type="GO" id="GO:0004672">
    <property type="term" value="F:protein kinase activity"/>
    <property type="evidence" value="ECO:0007669"/>
    <property type="project" value="InterPro"/>
</dbReference>
<evidence type="ECO:0000256" key="2">
    <source>
        <dbReference type="ARBA" id="ARBA00023157"/>
    </source>
</evidence>
<feature type="signal peptide" evidence="5">
    <location>
        <begin position="1"/>
        <end position="25"/>
    </location>
</feature>
<feature type="transmembrane region" description="Helical" evidence="4">
    <location>
        <begin position="662"/>
        <end position="684"/>
    </location>
</feature>
<comment type="caution">
    <text evidence="8">The sequence shown here is derived from an EMBL/GenBank/DDBJ whole genome shotgun (WGS) entry which is preliminary data.</text>
</comment>
<keyword evidence="1 5" id="KW-0732">Signal</keyword>
<dbReference type="InterPro" id="IPR000858">
    <property type="entry name" value="S_locus_glycoprot_dom"/>
</dbReference>
<feature type="domain" description="Bulb-type lectin" evidence="6">
    <location>
        <begin position="26"/>
        <end position="146"/>
    </location>
</feature>
<dbReference type="PROSITE" id="PS50948">
    <property type="entry name" value="PAN"/>
    <property type="match status" value="2"/>
</dbReference>
<evidence type="ECO:0000259" key="6">
    <source>
        <dbReference type="PROSITE" id="PS50927"/>
    </source>
</evidence>
<dbReference type="InterPro" id="IPR036426">
    <property type="entry name" value="Bulb-type_lectin_dom_sf"/>
</dbReference>
<keyword evidence="3" id="KW-0325">Glycoprotein</keyword>
<dbReference type="Gene3D" id="3.50.4.10">
    <property type="entry name" value="Hepatocyte Growth Factor"/>
    <property type="match status" value="1"/>
</dbReference>
<dbReference type="InterPro" id="IPR001245">
    <property type="entry name" value="Ser-Thr/Tyr_kinase_cat_dom"/>
</dbReference>
<reference evidence="8" key="1">
    <citation type="submission" date="2022-12" db="EMBL/GenBank/DDBJ databases">
        <title>Draft genome assemblies for two species of Escallonia (Escalloniales).</title>
        <authorList>
            <person name="Chanderbali A."/>
            <person name="Dervinis C."/>
            <person name="Anghel I."/>
            <person name="Soltis D."/>
            <person name="Soltis P."/>
            <person name="Zapata F."/>
        </authorList>
    </citation>
    <scope>NUCLEOTIDE SEQUENCE</scope>
    <source>
        <strain evidence="8">UCBG64.0493</strain>
        <tissue evidence="8">Leaf</tissue>
    </source>
</reference>
<dbReference type="EMBL" id="JAVXUP010000057">
    <property type="protein sequence ID" value="KAK3040282.1"/>
    <property type="molecule type" value="Genomic_DNA"/>
</dbReference>
<keyword evidence="4" id="KW-0812">Transmembrane</keyword>
<evidence type="ECO:0000313" key="9">
    <source>
        <dbReference type="Proteomes" id="UP001188597"/>
    </source>
</evidence>
<proteinExistence type="predicted"/>
<dbReference type="Pfam" id="PF07714">
    <property type="entry name" value="PK_Tyr_Ser-Thr"/>
    <property type="match status" value="3"/>
</dbReference>
<dbReference type="PANTHER" id="PTHR32444">
    <property type="entry name" value="BULB-TYPE LECTIN DOMAIN-CONTAINING PROTEIN"/>
    <property type="match status" value="1"/>
</dbReference>
<accession>A0AA88X5S0</accession>
<dbReference type="SUPFAM" id="SSF56112">
    <property type="entry name" value="Protein kinase-like (PK-like)"/>
    <property type="match status" value="2"/>
</dbReference>
<evidence type="ECO:0000259" key="7">
    <source>
        <dbReference type="PROSITE" id="PS50948"/>
    </source>
</evidence>
<dbReference type="FunFam" id="2.90.10.10:FF:000004">
    <property type="entry name" value="G-type lectin S-receptor-like serine/threonine-protein kinase"/>
    <property type="match status" value="1"/>
</dbReference>
<dbReference type="InterPro" id="IPR011009">
    <property type="entry name" value="Kinase-like_dom_sf"/>
</dbReference>
<keyword evidence="4" id="KW-0472">Membrane</keyword>
<evidence type="ECO:0000313" key="8">
    <source>
        <dbReference type="EMBL" id="KAK3040282.1"/>
    </source>
</evidence>
<dbReference type="PROSITE" id="PS50927">
    <property type="entry name" value="BULB_LECTIN"/>
    <property type="match status" value="1"/>
</dbReference>
<dbReference type="Gene3D" id="3.30.200.20">
    <property type="entry name" value="Phosphorylase Kinase, domain 1"/>
    <property type="match status" value="1"/>
</dbReference>
<feature type="transmembrane region" description="Helical" evidence="4">
    <location>
        <begin position="438"/>
        <end position="462"/>
    </location>
</feature>
<dbReference type="Pfam" id="PF08276">
    <property type="entry name" value="PAN_2"/>
    <property type="match status" value="2"/>
</dbReference>
<keyword evidence="2" id="KW-1015">Disulfide bond</keyword>
<dbReference type="AlphaFoldDB" id="A0AA88X5S0"/>
<evidence type="ECO:0008006" key="10">
    <source>
        <dbReference type="Google" id="ProtNLM"/>
    </source>
</evidence>
<dbReference type="InterPro" id="IPR003609">
    <property type="entry name" value="Pan_app"/>
</dbReference>
<dbReference type="SMART" id="SM00108">
    <property type="entry name" value="B_lectin"/>
    <property type="match status" value="1"/>
</dbReference>
<evidence type="ECO:0000256" key="4">
    <source>
        <dbReference type="SAM" id="Phobius"/>
    </source>
</evidence>
<feature type="transmembrane region" description="Helical" evidence="4">
    <location>
        <begin position="840"/>
        <end position="862"/>
    </location>
</feature>
<gene>
    <name evidence="8" type="ORF">RJ639_028197</name>
</gene>
<sequence>MECLPLFIFFSALIFSSTFLNFSTAADTLAPNQSLTDGQTLVSSGQKFELGFFSPGSSKNRYLGIWYRTIPDTVLWIANRNEPVVDSQGTLRISSNGTLVLFSGNQSIIWSSRLSEVAAHPVAQLLDTGNLVIVGQARTSSDQYIWQSFDYPCGTRFPGMRLEDNLGTAADRYLTTWKSADDPSPGDFLYRIENHGLPQLVIMMGSVKKHRTGPWNGLRFSGLPVLTNPAFIPILNFDGNQLISTYDPYSDAVMSRLTLNESGLLQRFVMNEKNTEWSLMYSIPNEQCDIYGQCGPNGICRINKSPICECLMGFTPKSQQQWLMLNWSSGCMRSVPLDCQKGEGFVKRAGVKLPDLLESIVNTSMSLKECQTECFKNCSCTAYANAYITGGGSGCLMWFGDLIDTREYIAEDTEQDVYIRLSASELESIRNSHKTDKAVVKILISAASGMLLLGLLCGFIIIRIRRKRREDLMVIISCSGYMSPEYAIDGKFSVKSDVFSFGVLLIELVSGKKNRGFYHPDHHHNLLGHAWLLWNENRVLELMDEYLKDSFGQLQVQRCIQVGLLCVQKLPEDRPAMSFVLFMLENGEGTLPRPKQPGFFVERSAIETNTASVRNKKKPPEKLPNKKKLFMLNLIILQHQETAFQSEILHSGISTNISSANVAHIAIGIYIITNTTYTIAYLGICRLKICPHPHKPAFQKEGGHEPDVAGLKTLPGCMSTLKLRISNNPICGCLEGFIPKSQRQWDVLDWSSGCVRKMPLDCQKGEGFVKLKNVKLPDLLEFRLNEGMDLNQCEAECLKNCACTAFANSDIRGGATGCLNWFGDLIDIREFSVQGSELDIYIRMPGSELGLLVLSLLTWHITRRRKKKIGKKTCPSMVKYLFVLKGTLSMGQDVAIKRLSKDSGQGVQELKNEIILISKLQHRNLIRILGCCLEGEERMLVYEYMPNKSLDFFIFGVILLIFLLIKKILIGYMSPEYAIAGKFSVKSDVFSFGVLLIEIAWMLWSEGKALELLDSCLKDSYVESQVVRCVQVGLLCVQKFPKERPTMSSVLFMLINEGVRLAQPKQPGFFAERSSDEIETLRGDSGCHSRSAATVTMPEAR</sequence>
<evidence type="ECO:0000256" key="3">
    <source>
        <dbReference type="ARBA" id="ARBA00023180"/>
    </source>
</evidence>
<feature type="domain" description="Apple" evidence="7">
    <location>
        <begin position="339"/>
        <end position="422"/>
    </location>
</feature>
<evidence type="ECO:0000256" key="5">
    <source>
        <dbReference type="SAM" id="SignalP"/>
    </source>
</evidence>
<dbReference type="CDD" id="cd01098">
    <property type="entry name" value="PAN_AP_plant"/>
    <property type="match status" value="2"/>
</dbReference>
<dbReference type="CDD" id="cd00028">
    <property type="entry name" value="B_lectin"/>
    <property type="match status" value="1"/>
</dbReference>
<protein>
    <recommendedName>
        <fullName evidence="10">Receptor-like serine/threonine-protein kinase</fullName>
    </recommendedName>
</protein>
<dbReference type="Pfam" id="PF00954">
    <property type="entry name" value="S_locus_glycop"/>
    <property type="match status" value="1"/>
</dbReference>
<feature type="transmembrane region" description="Helical" evidence="4">
    <location>
        <begin position="952"/>
        <end position="973"/>
    </location>
</feature>
<dbReference type="Gene3D" id="1.10.510.10">
    <property type="entry name" value="Transferase(Phosphotransferase) domain 1"/>
    <property type="match status" value="2"/>
</dbReference>
<dbReference type="SMART" id="SM00473">
    <property type="entry name" value="PAN_AP"/>
    <property type="match status" value="2"/>
</dbReference>
<evidence type="ECO:0000256" key="1">
    <source>
        <dbReference type="ARBA" id="ARBA00022729"/>
    </source>
</evidence>
<dbReference type="Proteomes" id="UP001188597">
    <property type="component" value="Unassembled WGS sequence"/>
</dbReference>
<dbReference type="SUPFAM" id="SSF51110">
    <property type="entry name" value="alpha-D-mannose-specific plant lectins"/>
    <property type="match status" value="1"/>
</dbReference>
<feature type="chain" id="PRO_5041687230" description="Receptor-like serine/threonine-protein kinase" evidence="5">
    <location>
        <begin position="26"/>
        <end position="1101"/>
    </location>
</feature>
<dbReference type="InterPro" id="IPR001480">
    <property type="entry name" value="Bulb-type_lectin_dom"/>
</dbReference>
<name>A0AA88X5S0_9ASTE</name>
<dbReference type="GO" id="GO:0048544">
    <property type="term" value="P:recognition of pollen"/>
    <property type="evidence" value="ECO:0007669"/>
    <property type="project" value="InterPro"/>
</dbReference>